<gene>
    <name evidence="7" type="ORF">BHE90_010962</name>
</gene>
<sequence length="460" mass="51086">MAFPNLNNKGGPHGDDGIHDAPQSSRPHYNQSNTSPDDRIISMDGWHVTRAEPLSFADTMSLLLRSQGYTVIPPGGASSSRQRQDLISALRSEGGLGFMRRLHPSQLSSALGGERHRTQTRLQADMARLSQAQADAAEARNRAAEAMDRVAEARSNAAGARINPAGARNNAAEARNRPTEARNNATEARYRAAEAMDRAVDARSNAAGVRNGDASKNKKKPKKKLEKNKKQNQEEKVCPLFQESGKCRYGDNCKYSHIIPDTLPSPDDDKVDPDPLKKEQDSPGKEKDSPKKEEDSPIDLFFGKHPEFDYMRDKPLWDEFDRMNQHFQLKGAKNQSRVEFHIALVKEFNHMFGVDEGSLESWGKLCAAMGLSTPTTLEEAHKMVRDAYVNLVVLVQSSRTGEPVKVFKSAEDLKEFTAETKWIFPQRHAQAGGLLKMLLRKMGGPSHGRRPQGKKKAVAK</sequence>
<reference evidence="7 8" key="1">
    <citation type="submission" date="2017-06" db="EMBL/GenBank/DDBJ databases">
        <title>Comparative genomic analysis of Ambrosia Fusariam Clade fungi.</title>
        <authorList>
            <person name="Stajich J.E."/>
            <person name="Carrillo J."/>
            <person name="Kijimoto T."/>
            <person name="Eskalen A."/>
            <person name="O'Donnell K."/>
            <person name="Kasson M."/>
        </authorList>
    </citation>
    <scope>NUCLEOTIDE SEQUENCE [LARGE SCALE GENOMIC DNA]</scope>
    <source>
        <strain evidence="7 8">UCR1854</strain>
    </source>
</reference>
<feature type="region of interest" description="Disordered" evidence="5">
    <location>
        <begin position="441"/>
        <end position="460"/>
    </location>
</feature>
<evidence type="ECO:0000313" key="7">
    <source>
        <dbReference type="EMBL" id="RTE74596.1"/>
    </source>
</evidence>
<keyword evidence="1 4" id="KW-0479">Metal-binding</keyword>
<evidence type="ECO:0000256" key="2">
    <source>
        <dbReference type="ARBA" id="ARBA00022771"/>
    </source>
</evidence>
<protein>
    <recommendedName>
        <fullName evidence="6">C3H1-type domain-containing protein</fullName>
    </recommendedName>
</protein>
<evidence type="ECO:0000256" key="1">
    <source>
        <dbReference type="ARBA" id="ARBA00022723"/>
    </source>
</evidence>
<feature type="compositionally biased region" description="Basic and acidic residues" evidence="5">
    <location>
        <begin position="272"/>
        <end position="295"/>
    </location>
</feature>
<dbReference type="SMART" id="SM00356">
    <property type="entry name" value="ZnF_C3H1"/>
    <property type="match status" value="1"/>
</dbReference>
<feature type="zinc finger region" description="C3H1-type" evidence="4">
    <location>
        <begin position="232"/>
        <end position="260"/>
    </location>
</feature>
<keyword evidence="3 4" id="KW-0862">Zinc</keyword>
<feature type="region of interest" description="Disordered" evidence="5">
    <location>
        <begin position="1"/>
        <end position="41"/>
    </location>
</feature>
<organism evidence="7 8">
    <name type="scientific">Fusarium euwallaceae</name>
    <dbReference type="NCBI Taxonomy" id="1147111"/>
    <lineage>
        <taxon>Eukaryota</taxon>
        <taxon>Fungi</taxon>
        <taxon>Dikarya</taxon>
        <taxon>Ascomycota</taxon>
        <taxon>Pezizomycotina</taxon>
        <taxon>Sordariomycetes</taxon>
        <taxon>Hypocreomycetidae</taxon>
        <taxon>Hypocreales</taxon>
        <taxon>Nectriaceae</taxon>
        <taxon>Fusarium</taxon>
        <taxon>Fusarium solani species complex</taxon>
    </lineage>
</organism>
<keyword evidence="2 4" id="KW-0863">Zinc-finger</keyword>
<dbReference type="Pfam" id="PF25585">
    <property type="entry name" value="zf-CCCH_DUS3L"/>
    <property type="match status" value="1"/>
</dbReference>
<feature type="domain" description="C3H1-type" evidence="6">
    <location>
        <begin position="232"/>
        <end position="260"/>
    </location>
</feature>
<dbReference type="PANTHER" id="PTHR38846">
    <property type="entry name" value="C3H1-TYPE DOMAIN-CONTAINING PROTEIN"/>
    <property type="match status" value="1"/>
</dbReference>
<evidence type="ECO:0000313" key="8">
    <source>
        <dbReference type="Proteomes" id="UP000287124"/>
    </source>
</evidence>
<dbReference type="EMBL" id="MIKF01000215">
    <property type="protein sequence ID" value="RTE74596.1"/>
    <property type="molecule type" value="Genomic_DNA"/>
</dbReference>
<dbReference type="Gene3D" id="4.10.1000.10">
    <property type="entry name" value="Zinc finger, CCCH-type"/>
    <property type="match status" value="1"/>
</dbReference>
<comment type="caution">
    <text evidence="7">The sequence shown here is derived from an EMBL/GenBank/DDBJ whole genome shotgun (WGS) entry which is preliminary data.</text>
</comment>
<dbReference type="PANTHER" id="PTHR38846:SF1">
    <property type="entry name" value="C3H1-TYPE DOMAIN-CONTAINING PROTEIN"/>
    <property type="match status" value="1"/>
</dbReference>
<dbReference type="Proteomes" id="UP000287124">
    <property type="component" value="Unassembled WGS sequence"/>
</dbReference>
<evidence type="ECO:0000256" key="5">
    <source>
        <dbReference type="SAM" id="MobiDB-lite"/>
    </source>
</evidence>
<keyword evidence="8" id="KW-1185">Reference proteome</keyword>
<accession>A0A430LFU7</accession>
<dbReference type="PROSITE" id="PS50103">
    <property type="entry name" value="ZF_C3H1"/>
    <property type="match status" value="1"/>
</dbReference>
<proteinExistence type="predicted"/>
<feature type="compositionally biased region" description="Low complexity" evidence="5">
    <location>
        <begin position="163"/>
        <end position="173"/>
    </location>
</feature>
<feature type="compositionally biased region" description="Basic residues" evidence="5">
    <location>
        <begin position="217"/>
        <end position="227"/>
    </location>
</feature>
<feature type="compositionally biased region" description="Polar residues" evidence="5">
    <location>
        <begin position="22"/>
        <end position="35"/>
    </location>
</feature>
<evidence type="ECO:0000259" key="6">
    <source>
        <dbReference type="PROSITE" id="PS50103"/>
    </source>
</evidence>
<feature type="compositionally biased region" description="Basic residues" evidence="5">
    <location>
        <begin position="447"/>
        <end position="460"/>
    </location>
</feature>
<dbReference type="SUPFAM" id="SSF90229">
    <property type="entry name" value="CCCH zinc finger"/>
    <property type="match status" value="1"/>
</dbReference>
<feature type="compositionally biased region" description="Basic and acidic residues" evidence="5">
    <location>
        <begin position="188"/>
        <end position="201"/>
    </location>
</feature>
<dbReference type="InterPro" id="IPR000571">
    <property type="entry name" value="Znf_CCCH"/>
</dbReference>
<evidence type="ECO:0000256" key="3">
    <source>
        <dbReference type="ARBA" id="ARBA00022833"/>
    </source>
</evidence>
<evidence type="ECO:0000256" key="4">
    <source>
        <dbReference type="PROSITE-ProRule" id="PRU00723"/>
    </source>
</evidence>
<dbReference type="GO" id="GO:0008270">
    <property type="term" value="F:zinc ion binding"/>
    <property type="evidence" value="ECO:0007669"/>
    <property type="project" value="UniProtKB-KW"/>
</dbReference>
<feature type="region of interest" description="Disordered" evidence="5">
    <location>
        <begin position="155"/>
        <end position="234"/>
    </location>
</feature>
<dbReference type="AlphaFoldDB" id="A0A430LFU7"/>
<feature type="region of interest" description="Disordered" evidence="5">
    <location>
        <begin position="258"/>
        <end position="299"/>
    </location>
</feature>
<dbReference type="InterPro" id="IPR036855">
    <property type="entry name" value="Znf_CCCH_sf"/>
</dbReference>
<name>A0A430LFU7_9HYPO</name>